<evidence type="ECO:0000256" key="1">
    <source>
        <dbReference type="ARBA" id="ARBA00009614"/>
    </source>
</evidence>
<feature type="signal peptide" evidence="13">
    <location>
        <begin position="1"/>
        <end position="28"/>
    </location>
</feature>
<protein>
    <submittedName>
        <fullName evidence="15">Metalloendoproteinase</fullName>
    </submittedName>
</protein>
<keyword evidence="9" id="KW-0325">Glycoprotein</keyword>
<gene>
    <name evidence="15" type="ORF">POM88_030495</name>
    <name evidence="16" type="ORF">POM88_030497</name>
</gene>
<evidence type="ECO:0000313" key="16">
    <source>
        <dbReference type="EMBL" id="KAK1374304.1"/>
    </source>
</evidence>
<keyword evidence="7" id="KW-0482">Metalloprotease</keyword>
<dbReference type="InterPro" id="IPR021190">
    <property type="entry name" value="Pept_M10A"/>
</dbReference>
<evidence type="ECO:0000256" key="12">
    <source>
        <dbReference type="PIRSR" id="PIRSR621190-5"/>
    </source>
</evidence>
<dbReference type="GO" id="GO:0008270">
    <property type="term" value="F:zinc ion binding"/>
    <property type="evidence" value="ECO:0007669"/>
    <property type="project" value="InterPro"/>
</dbReference>
<feature type="active site" evidence="10">
    <location>
        <position position="279"/>
    </location>
</feature>
<dbReference type="GO" id="GO:0006508">
    <property type="term" value="P:proteolysis"/>
    <property type="evidence" value="ECO:0007669"/>
    <property type="project" value="UniProtKB-KW"/>
</dbReference>
<dbReference type="InterPro" id="IPR006026">
    <property type="entry name" value="Peptidase_Metallo"/>
</dbReference>
<feature type="binding site" evidence="11">
    <location>
        <position position="278"/>
    </location>
    <ligand>
        <name>Zn(2+)</name>
        <dbReference type="ChEBI" id="CHEBI:29105"/>
        <label>2</label>
        <note>catalytic</note>
    </ligand>
</feature>
<organism evidence="15 17">
    <name type="scientific">Heracleum sosnowskyi</name>
    <dbReference type="NCBI Taxonomy" id="360622"/>
    <lineage>
        <taxon>Eukaryota</taxon>
        <taxon>Viridiplantae</taxon>
        <taxon>Streptophyta</taxon>
        <taxon>Embryophyta</taxon>
        <taxon>Tracheophyta</taxon>
        <taxon>Spermatophyta</taxon>
        <taxon>Magnoliopsida</taxon>
        <taxon>eudicotyledons</taxon>
        <taxon>Gunneridae</taxon>
        <taxon>Pentapetalae</taxon>
        <taxon>asterids</taxon>
        <taxon>campanulids</taxon>
        <taxon>Apiales</taxon>
        <taxon>Apiaceae</taxon>
        <taxon>Apioideae</taxon>
        <taxon>apioid superclade</taxon>
        <taxon>Tordylieae</taxon>
        <taxon>Tordyliinae</taxon>
        <taxon>Heracleum</taxon>
    </lineage>
</organism>
<comment type="cofactor">
    <cofactor evidence="11">
        <name>Ca(2+)</name>
        <dbReference type="ChEBI" id="CHEBI:29108"/>
    </cofactor>
    <text evidence="11">Can bind about 5 Ca(2+) ions per subunit.</text>
</comment>
<dbReference type="EMBL" id="JAUIZM010000007">
    <property type="protein sequence ID" value="KAK1374304.1"/>
    <property type="molecule type" value="Genomic_DNA"/>
</dbReference>
<reference evidence="15" key="1">
    <citation type="submission" date="2023-02" db="EMBL/GenBank/DDBJ databases">
        <title>Genome of toxic invasive species Heracleum sosnowskyi carries increased number of genes despite the absence of recent whole-genome duplications.</title>
        <authorList>
            <person name="Schelkunov M."/>
            <person name="Shtratnikova V."/>
            <person name="Makarenko M."/>
            <person name="Klepikova A."/>
            <person name="Omelchenko D."/>
            <person name="Novikova G."/>
            <person name="Obukhova E."/>
            <person name="Bogdanov V."/>
            <person name="Penin A."/>
            <person name="Logacheva M."/>
        </authorList>
    </citation>
    <scope>NUCLEOTIDE SEQUENCE</scope>
    <source>
        <strain evidence="15">Hsosn_3</strain>
        <tissue evidence="15">Leaf</tissue>
    </source>
</reference>
<dbReference type="GO" id="GO:0031012">
    <property type="term" value="C:extracellular matrix"/>
    <property type="evidence" value="ECO:0007669"/>
    <property type="project" value="InterPro"/>
</dbReference>
<feature type="binding site" evidence="11">
    <location>
        <position position="254"/>
    </location>
    <ligand>
        <name>Zn(2+)</name>
        <dbReference type="ChEBI" id="CHEBI:29105"/>
        <label>1</label>
    </ligand>
</feature>
<feature type="binding site" evidence="11">
    <location>
        <position position="237"/>
    </location>
    <ligand>
        <name>Ca(2+)</name>
        <dbReference type="ChEBI" id="CHEBI:29108"/>
        <label>3</label>
    </ligand>
</feature>
<feature type="binding site" evidence="11">
    <location>
        <position position="236"/>
    </location>
    <ligand>
        <name>Ca(2+)</name>
        <dbReference type="ChEBI" id="CHEBI:29108"/>
        <label>3</label>
    </ligand>
</feature>
<feature type="binding site" evidence="11">
    <location>
        <position position="282"/>
    </location>
    <ligand>
        <name>Zn(2+)</name>
        <dbReference type="ChEBI" id="CHEBI:29105"/>
        <label>2</label>
        <note>catalytic</note>
    </ligand>
</feature>
<dbReference type="PANTHER" id="PTHR10201:SF213">
    <property type="entry name" value="METALLOENDOPROTEINASE 2-MMP-LIKE"/>
    <property type="match status" value="1"/>
</dbReference>
<evidence type="ECO:0000256" key="8">
    <source>
        <dbReference type="ARBA" id="ARBA00023145"/>
    </source>
</evidence>
<dbReference type="PANTHER" id="PTHR10201">
    <property type="entry name" value="MATRIX METALLOPROTEINASE"/>
    <property type="match status" value="1"/>
</dbReference>
<evidence type="ECO:0000313" key="17">
    <source>
        <dbReference type="Proteomes" id="UP001237642"/>
    </source>
</evidence>
<feature type="binding site" description="in inhibited form" evidence="11">
    <location>
        <position position="123"/>
    </location>
    <ligand>
        <name>Zn(2+)</name>
        <dbReference type="ChEBI" id="CHEBI:29105"/>
        <label>2</label>
        <note>catalytic</note>
    </ligand>
</feature>
<keyword evidence="3 11" id="KW-0479">Metal-binding</keyword>
<dbReference type="SUPFAM" id="SSF55486">
    <property type="entry name" value="Metalloproteases ('zincins'), catalytic domain"/>
    <property type="match status" value="1"/>
</dbReference>
<keyword evidence="2" id="KW-0645">Protease</keyword>
<dbReference type="AlphaFoldDB" id="A0AAD8HVM1"/>
<evidence type="ECO:0000256" key="3">
    <source>
        <dbReference type="ARBA" id="ARBA00022723"/>
    </source>
</evidence>
<comment type="cofactor">
    <cofactor evidence="11">
        <name>Zn(2+)</name>
        <dbReference type="ChEBI" id="CHEBI:29105"/>
    </cofactor>
    <text evidence="11">Binds 2 Zn(2+) ions per subunit.</text>
</comment>
<dbReference type="EMBL" id="JAUIZM010000007">
    <property type="protein sequence ID" value="KAK1374302.1"/>
    <property type="molecule type" value="Genomic_DNA"/>
</dbReference>
<accession>A0AAD8HVM1</accession>
<keyword evidence="4 13" id="KW-0732">Signal</keyword>
<dbReference type="SUPFAM" id="SSF47090">
    <property type="entry name" value="PGBD-like"/>
    <property type="match status" value="1"/>
</dbReference>
<evidence type="ECO:0000259" key="14">
    <source>
        <dbReference type="SMART" id="SM00235"/>
    </source>
</evidence>
<dbReference type="InterPro" id="IPR001818">
    <property type="entry name" value="Pept_M10_metallopeptidase"/>
</dbReference>
<feature type="binding site" evidence="11">
    <location>
        <position position="231"/>
    </location>
    <ligand>
        <name>Zn(2+)</name>
        <dbReference type="ChEBI" id="CHEBI:29105"/>
        <label>1</label>
    </ligand>
</feature>
<dbReference type="InterPro" id="IPR024079">
    <property type="entry name" value="MetalloPept_cat_dom_sf"/>
</dbReference>
<feature type="binding site" evidence="11">
    <location>
        <position position="259"/>
    </location>
    <ligand>
        <name>Ca(2+)</name>
        <dbReference type="ChEBI" id="CHEBI:29108"/>
        <label>3</label>
    </ligand>
</feature>
<evidence type="ECO:0000256" key="6">
    <source>
        <dbReference type="ARBA" id="ARBA00022833"/>
    </source>
</evidence>
<evidence type="ECO:0000256" key="11">
    <source>
        <dbReference type="PIRSR" id="PIRSR621190-2"/>
    </source>
</evidence>
<dbReference type="PRINTS" id="PR00138">
    <property type="entry name" value="MATRIXIN"/>
</dbReference>
<evidence type="ECO:0000256" key="4">
    <source>
        <dbReference type="ARBA" id="ARBA00022729"/>
    </source>
</evidence>
<dbReference type="InterPro" id="IPR036365">
    <property type="entry name" value="PGBD-like_sf"/>
</dbReference>
<dbReference type="Proteomes" id="UP001237642">
    <property type="component" value="Unassembled WGS sequence"/>
</dbReference>
<feature type="binding site" evidence="11">
    <location>
        <position position="256"/>
    </location>
    <ligand>
        <name>Ca(2+)</name>
        <dbReference type="ChEBI" id="CHEBI:29108"/>
        <label>3</label>
    </ligand>
</feature>
<feature type="binding site" evidence="11">
    <location>
        <position position="219"/>
    </location>
    <ligand>
        <name>Ca(2+)</name>
        <dbReference type="ChEBI" id="CHEBI:29108"/>
        <label>2</label>
    </ligand>
</feature>
<dbReference type="InterPro" id="IPR033739">
    <property type="entry name" value="M10A_MMP"/>
</dbReference>
<dbReference type="Gene3D" id="3.40.390.10">
    <property type="entry name" value="Collagenase (Catalytic Domain)"/>
    <property type="match status" value="1"/>
</dbReference>
<keyword evidence="17" id="KW-1185">Reference proteome</keyword>
<feature type="binding site" evidence="11">
    <location>
        <position position="288"/>
    </location>
    <ligand>
        <name>Zn(2+)</name>
        <dbReference type="ChEBI" id="CHEBI:29105"/>
        <label>2</label>
        <note>catalytic</note>
    </ligand>
</feature>
<dbReference type="GO" id="GO:0030574">
    <property type="term" value="P:collagen catabolic process"/>
    <property type="evidence" value="ECO:0007669"/>
    <property type="project" value="TreeGrafter"/>
</dbReference>
<evidence type="ECO:0000256" key="9">
    <source>
        <dbReference type="ARBA" id="ARBA00023180"/>
    </source>
</evidence>
<evidence type="ECO:0000256" key="7">
    <source>
        <dbReference type="ARBA" id="ARBA00023049"/>
    </source>
</evidence>
<evidence type="ECO:0000256" key="10">
    <source>
        <dbReference type="PIRSR" id="PIRSR621190-1"/>
    </source>
</evidence>
<dbReference type="GO" id="GO:0004222">
    <property type="term" value="F:metalloendopeptidase activity"/>
    <property type="evidence" value="ECO:0007669"/>
    <property type="project" value="InterPro"/>
</dbReference>
<feature type="domain" description="Peptidase metallopeptidase" evidence="14">
    <location>
        <begin position="161"/>
        <end position="322"/>
    </location>
</feature>
<dbReference type="InterPro" id="IPR002477">
    <property type="entry name" value="Peptidoglycan-bd-like"/>
</dbReference>
<feature type="chain" id="PRO_5042442241" evidence="13">
    <location>
        <begin position="29"/>
        <end position="323"/>
    </location>
</feature>
<dbReference type="GO" id="GO:0030198">
    <property type="term" value="P:extracellular matrix organization"/>
    <property type="evidence" value="ECO:0007669"/>
    <property type="project" value="TreeGrafter"/>
</dbReference>
<feature type="binding site" evidence="11">
    <location>
        <position position="259"/>
    </location>
    <ligand>
        <name>Ca(2+)</name>
        <dbReference type="ChEBI" id="CHEBI:29108"/>
        <label>1</label>
    </ligand>
</feature>
<reference evidence="15" key="2">
    <citation type="submission" date="2023-05" db="EMBL/GenBank/DDBJ databases">
        <authorList>
            <person name="Schelkunov M.I."/>
        </authorList>
    </citation>
    <scope>NUCLEOTIDE SEQUENCE</scope>
    <source>
        <strain evidence="15">Hsosn_3</strain>
        <tissue evidence="15">Leaf</tissue>
    </source>
</reference>
<comment type="similarity">
    <text evidence="1">Belongs to the peptidase M10A family. Matrix metalloproteinases (MMPs) subfamily.</text>
</comment>
<evidence type="ECO:0000256" key="2">
    <source>
        <dbReference type="ARBA" id="ARBA00022670"/>
    </source>
</evidence>
<keyword evidence="6 11" id="KW-0862">Zinc</keyword>
<sequence length="323" mass="36062">MAPTIFQAFSKIIFLLTILLIVPEFSNANQSPFQFLENLKGYHKGDKVEGIHELKQYLNKFGYLNYNHDHSKVQNVQTNSDEKDDHFDDILESAIKTYQLNYHLKPTGVLDPNTISTMMLPRCGVSDIMINGATRMRAGQKKMHHHPKSMHAVSHYQFFSGSPKWPFDKSNLTYIFSANTSANATRAIARAFDKWAASTHFTFTEIQDNSSTSSNVTADIRIGFYSRDHGDGYPFDGPYGVLAHASAPTSGSFHLDADEPWSIGPVPDHIDLETVALHEIGHLLGLQHSSVTDAIMYPSVSDGMAKELHGDDVQGIKDLYSKV</sequence>
<evidence type="ECO:0000313" key="15">
    <source>
        <dbReference type="EMBL" id="KAK1374302.1"/>
    </source>
</evidence>
<evidence type="ECO:0000256" key="13">
    <source>
        <dbReference type="SAM" id="SignalP"/>
    </source>
</evidence>
<dbReference type="CDD" id="cd04278">
    <property type="entry name" value="ZnMc_MMP"/>
    <property type="match status" value="1"/>
</dbReference>
<keyword evidence="11" id="KW-0106">Calcium</keyword>
<feature type="binding site" evidence="11">
    <location>
        <position position="229"/>
    </location>
    <ligand>
        <name>Zn(2+)</name>
        <dbReference type="ChEBI" id="CHEBI:29105"/>
        <label>1</label>
    </ligand>
</feature>
<comment type="caution">
    <text evidence="15">The sequence shown here is derived from an EMBL/GenBank/DDBJ whole genome shotgun (WGS) entry which is preliminary data.</text>
</comment>
<dbReference type="FunFam" id="3.40.390.10:FF:000018">
    <property type="entry name" value="Metalloendoproteinase 1"/>
    <property type="match status" value="1"/>
</dbReference>
<dbReference type="SMART" id="SM00235">
    <property type="entry name" value="ZnMc"/>
    <property type="match status" value="1"/>
</dbReference>
<feature type="binding site" evidence="11">
    <location>
        <position position="296"/>
    </location>
    <ligand>
        <name>Zn(2+)</name>
        <dbReference type="ChEBI" id="CHEBI:29105"/>
        <label>2</label>
        <note>catalytic</note>
    </ligand>
</feature>
<dbReference type="Pfam" id="PF00413">
    <property type="entry name" value="Peptidase_M10"/>
    <property type="match status" value="1"/>
</dbReference>
<dbReference type="Pfam" id="PF01471">
    <property type="entry name" value="PG_binding_1"/>
    <property type="match status" value="1"/>
</dbReference>
<feature type="short sequence motif" description="Cysteine switch" evidence="12">
    <location>
        <begin position="121"/>
        <end position="153"/>
    </location>
</feature>
<feature type="binding site" evidence="11">
    <location>
        <position position="244"/>
    </location>
    <ligand>
        <name>Zn(2+)</name>
        <dbReference type="ChEBI" id="CHEBI:29105"/>
        <label>1</label>
    </ligand>
</feature>
<proteinExistence type="inferred from homology"/>
<name>A0AAD8HVM1_9APIA</name>
<keyword evidence="8" id="KW-0865">Zymogen</keyword>
<keyword evidence="5" id="KW-0378">Hydrolase</keyword>
<evidence type="ECO:0000256" key="5">
    <source>
        <dbReference type="ARBA" id="ARBA00022801"/>
    </source>
</evidence>